<dbReference type="PANTHER" id="PTHR47619">
    <property type="entry name" value="METALLO-HYDROLASE YYCJ-RELATED"/>
    <property type="match status" value="1"/>
</dbReference>
<dbReference type="InterPro" id="IPR036866">
    <property type="entry name" value="RibonucZ/Hydroxyglut_hydro"/>
</dbReference>
<evidence type="ECO:0000313" key="3">
    <source>
        <dbReference type="Proteomes" id="UP000003195"/>
    </source>
</evidence>
<dbReference type="EMBL" id="AECS01000013">
    <property type="protein sequence ID" value="EFQ04539.1"/>
    <property type="molecule type" value="Genomic_DNA"/>
</dbReference>
<dbReference type="HOGENOM" id="CLU_073253_0_0_9"/>
<feature type="domain" description="Metallo-beta-lactamase" evidence="1">
    <location>
        <begin position="53"/>
        <end position="230"/>
    </location>
</feature>
<evidence type="ECO:0000259" key="1">
    <source>
        <dbReference type="SMART" id="SM00849"/>
    </source>
</evidence>
<dbReference type="Proteomes" id="UP000003195">
    <property type="component" value="Unassembled WGS sequence"/>
</dbReference>
<keyword evidence="3" id="KW-1185">Reference proteome</keyword>
<proteinExistence type="predicted"/>
<dbReference type="RefSeq" id="WP_006941440.1">
    <property type="nucleotide sequence ID" value="NZ_GL538186.1"/>
</dbReference>
<dbReference type="PANTHER" id="PTHR47619:SF1">
    <property type="entry name" value="EXODEOXYRIBONUCLEASE WALJ"/>
    <property type="match status" value="1"/>
</dbReference>
<comment type="caution">
    <text evidence="2">The sequence shown here is derived from an EMBL/GenBank/DDBJ whole genome shotgun (WGS) entry which is preliminary data.</text>
</comment>
<dbReference type="SUPFAM" id="SSF56281">
    <property type="entry name" value="Metallo-hydrolase/oxidoreductase"/>
    <property type="match status" value="1"/>
</dbReference>
<protein>
    <submittedName>
        <fullName evidence="2">Metallo-beta-lactamase domain protein</fullName>
    </submittedName>
</protein>
<accession>E2ZAV9</accession>
<dbReference type="SMART" id="SM00849">
    <property type="entry name" value="Lactamase_B"/>
    <property type="match status" value="1"/>
</dbReference>
<dbReference type="Pfam" id="PF12706">
    <property type="entry name" value="Lactamase_B_2"/>
    <property type="match status" value="1"/>
</dbReference>
<sequence>MTGHKNDLEAYAALVGAARFANKTISTEPALPVETVTAADCRSSVTVLASGSGGNATLVCCGSTKILIDAGISYRRITNALSARGYSPADIDALFLTHEHTDHVQGLPILLKNTDMPVYTTEETWRALGKTATSAPGRFVPLTKRVGVGDIYVVPFEIPHDAARPVGYAVYDGQTKITYATDLGYVTPSVRGAASHADILVLEANHDEDMVRQGPYPYRLQQRILGSYGHLSNDAAADLLTQLPQKKMMKVLLAHRSDKNNEPAKVIKTIKSKFERSGKALGQDVLVRLACKNSAVRFDDKGEHDE</sequence>
<dbReference type="STRING" id="706434.HMPREF9429_00580"/>
<evidence type="ECO:0000313" key="2">
    <source>
        <dbReference type="EMBL" id="EFQ04539.1"/>
    </source>
</evidence>
<dbReference type="Gene3D" id="3.60.15.10">
    <property type="entry name" value="Ribonuclease Z/Hydroxyacylglutathione hydrolase-like"/>
    <property type="match status" value="1"/>
</dbReference>
<name>E2ZAV9_9FIRM</name>
<dbReference type="InterPro" id="IPR001279">
    <property type="entry name" value="Metallo-B-lactamas"/>
</dbReference>
<dbReference type="OrthoDB" id="9781189at2"/>
<organism evidence="2 3">
    <name type="scientific">Megasphaera micronuciformis F0359</name>
    <dbReference type="NCBI Taxonomy" id="706434"/>
    <lineage>
        <taxon>Bacteria</taxon>
        <taxon>Bacillati</taxon>
        <taxon>Bacillota</taxon>
        <taxon>Negativicutes</taxon>
        <taxon>Veillonellales</taxon>
        <taxon>Veillonellaceae</taxon>
        <taxon>Megasphaera</taxon>
    </lineage>
</organism>
<dbReference type="InterPro" id="IPR052533">
    <property type="entry name" value="WalJ/YycJ-like"/>
</dbReference>
<dbReference type="AlphaFoldDB" id="E2ZAV9"/>
<dbReference type="eggNOG" id="COG1235">
    <property type="taxonomic scope" value="Bacteria"/>
</dbReference>
<reference evidence="2 3" key="1">
    <citation type="submission" date="2010-08" db="EMBL/GenBank/DDBJ databases">
        <authorList>
            <person name="Weinstock G."/>
            <person name="Sodergren E."/>
            <person name="Clifton S."/>
            <person name="Fulton L."/>
            <person name="Fulton B."/>
            <person name="Courtney L."/>
            <person name="Fronick C."/>
            <person name="Harrison M."/>
            <person name="Strong C."/>
            <person name="Farmer C."/>
            <person name="Delahaunty K."/>
            <person name="Markovic C."/>
            <person name="Hall O."/>
            <person name="Minx P."/>
            <person name="Tomlinson C."/>
            <person name="Mitreva M."/>
            <person name="Hou S."/>
            <person name="Chen J."/>
            <person name="Wollam A."/>
            <person name="Pepin K.H."/>
            <person name="Johnson M."/>
            <person name="Bhonagiri V."/>
            <person name="Zhang X."/>
            <person name="Suruliraj S."/>
            <person name="Warren W."/>
            <person name="Chinwalla A."/>
            <person name="Mardis E.R."/>
            <person name="Wilson R.K."/>
        </authorList>
    </citation>
    <scope>NUCLEOTIDE SEQUENCE [LARGE SCALE GENOMIC DNA]</scope>
    <source>
        <strain evidence="2 3">F0359</strain>
    </source>
</reference>
<gene>
    <name evidence="2" type="ORF">HMPREF9429_00580</name>
</gene>